<comment type="caution">
    <text evidence="2">The sequence shown here is derived from an EMBL/GenBank/DDBJ whole genome shotgun (WGS) entry which is preliminary data.</text>
</comment>
<gene>
    <name evidence="2" type="ORF">ACFS5N_12380</name>
</gene>
<dbReference type="GO" id="GO:0016787">
    <property type="term" value="F:hydrolase activity"/>
    <property type="evidence" value="ECO:0007669"/>
    <property type="project" value="UniProtKB-KW"/>
</dbReference>
<dbReference type="RefSeq" id="WP_377185835.1">
    <property type="nucleotide sequence ID" value="NZ_JBHUPD010000002.1"/>
</dbReference>
<dbReference type="Gene3D" id="3.30.1380.10">
    <property type="match status" value="1"/>
</dbReference>
<evidence type="ECO:0000259" key="1">
    <source>
        <dbReference type="Pfam" id="PF13539"/>
    </source>
</evidence>
<keyword evidence="2" id="KW-0378">Hydrolase</keyword>
<reference evidence="3" key="1">
    <citation type="journal article" date="2019" name="Int. J. Syst. Evol. Microbiol.">
        <title>The Global Catalogue of Microorganisms (GCM) 10K type strain sequencing project: providing services to taxonomists for standard genome sequencing and annotation.</title>
        <authorList>
            <consortium name="The Broad Institute Genomics Platform"/>
            <consortium name="The Broad Institute Genome Sequencing Center for Infectious Disease"/>
            <person name="Wu L."/>
            <person name="Ma J."/>
        </authorList>
    </citation>
    <scope>NUCLEOTIDE SEQUENCE [LARGE SCALE GENOMIC DNA]</scope>
    <source>
        <strain evidence="3">KCTC 22437</strain>
    </source>
</reference>
<evidence type="ECO:0000313" key="2">
    <source>
        <dbReference type="EMBL" id="MFD2873272.1"/>
    </source>
</evidence>
<dbReference type="SUPFAM" id="SSF55166">
    <property type="entry name" value="Hedgehog/DD-peptidase"/>
    <property type="match status" value="1"/>
</dbReference>
<dbReference type="EMBL" id="JBHUPD010000002">
    <property type="protein sequence ID" value="MFD2873272.1"/>
    <property type="molecule type" value="Genomic_DNA"/>
</dbReference>
<evidence type="ECO:0000313" key="3">
    <source>
        <dbReference type="Proteomes" id="UP001597557"/>
    </source>
</evidence>
<protein>
    <submittedName>
        <fullName evidence="2">M15 family metallopeptidase</fullName>
        <ecNumber evidence="2">3.4.-.-</ecNumber>
    </submittedName>
</protein>
<dbReference type="Pfam" id="PF13539">
    <property type="entry name" value="Peptidase_M15_4"/>
    <property type="match status" value="1"/>
</dbReference>
<feature type="domain" description="Peptidase M15C" evidence="1">
    <location>
        <begin position="184"/>
        <end position="255"/>
    </location>
</feature>
<dbReference type="Proteomes" id="UP001597557">
    <property type="component" value="Unassembled WGS sequence"/>
</dbReference>
<sequence length="261" mass="30285">MPFARFVMPLLLLIFFCADKLSAQKNDIVPPSAKKLVACYPDFIAGYADNHLIFKDGSKLLWDDGISNKTYQQLLDRPDLKDMFRQAYSKNAQTQSPEKNFDPGRVRNEAFFRKIYGATKPDVEKNLVTVTWCPKTIGQQVKVTRLNSVAQQLQKVSAELDEHPELKKYLTGIGGTFNWRNIAGTHRLSLHSFGITVDINTKYSDYWQWTCKCTNEDINTSYQNRIPQIIIAIFEKHGFIWGGKWYHYDTMHFEYRPELLN</sequence>
<dbReference type="EC" id="3.4.-.-" evidence="2"/>
<name>A0ABW5YEL4_9SPHI</name>
<proteinExistence type="predicted"/>
<dbReference type="InterPro" id="IPR039561">
    <property type="entry name" value="Peptidase_M15C"/>
</dbReference>
<accession>A0ABW5YEL4</accession>
<keyword evidence="3" id="KW-1185">Reference proteome</keyword>
<organism evidence="2 3">
    <name type="scientific">Mucilaginibacter ximonensis</name>
    <dbReference type="NCBI Taxonomy" id="538021"/>
    <lineage>
        <taxon>Bacteria</taxon>
        <taxon>Pseudomonadati</taxon>
        <taxon>Bacteroidota</taxon>
        <taxon>Sphingobacteriia</taxon>
        <taxon>Sphingobacteriales</taxon>
        <taxon>Sphingobacteriaceae</taxon>
        <taxon>Mucilaginibacter</taxon>
    </lineage>
</organism>
<dbReference type="InterPro" id="IPR009045">
    <property type="entry name" value="Zn_M74/Hedgehog-like"/>
</dbReference>